<reference evidence="4 5" key="1">
    <citation type="submission" date="2020-11" db="EMBL/GenBank/DDBJ databases">
        <title>The genome sequence of Erythrobacter sp. 6D36.</title>
        <authorList>
            <person name="Liu Y."/>
        </authorList>
    </citation>
    <scope>NUCLEOTIDE SEQUENCE [LARGE SCALE GENOMIC DNA]</scope>
    <source>
        <strain evidence="4 5">6D36</strain>
    </source>
</reference>
<evidence type="ECO:0000256" key="2">
    <source>
        <dbReference type="PROSITE-ProRule" id="PRU00335"/>
    </source>
</evidence>
<keyword evidence="1 2" id="KW-0238">DNA-binding</keyword>
<dbReference type="Pfam" id="PF00440">
    <property type="entry name" value="TetR_N"/>
    <property type="match status" value="1"/>
</dbReference>
<dbReference type="InterPro" id="IPR036271">
    <property type="entry name" value="Tet_transcr_reg_TetR-rel_C_sf"/>
</dbReference>
<gene>
    <name evidence="4" type="ORF">IRL76_00195</name>
</gene>
<proteinExistence type="predicted"/>
<evidence type="ECO:0000256" key="1">
    <source>
        <dbReference type="ARBA" id="ARBA00023125"/>
    </source>
</evidence>
<name>A0A7S8ISQ8_9SPHN</name>
<dbReference type="PANTHER" id="PTHR30055">
    <property type="entry name" value="HTH-TYPE TRANSCRIPTIONAL REGULATOR RUTR"/>
    <property type="match status" value="1"/>
</dbReference>
<dbReference type="AlphaFoldDB" id="A0A7S8ISQ8"/>
<dbReference type="PANTHER" id="PTHR30055:SF187">
    <property type="entry name" value="TRANSCRIPTIONAL REGULATORY PROTEIN"/>
    <property type="match status" value="1"/>
</dbReference>
<dbReference type="InterPro" id="IPR009057">
    <property type="entry name" value="Homeodomain-like_sf"/>
</dbReference>
<dbReference type="GO" id="GO:0000976">
    <property type="term" value="F:transcription cis-regulatory region binding"/>
    <property type="evidence" value="ECO:0007669"/>
    <property type="project" value="TreeGrafter"/>
</dbReference>
<keyword evidence="5" id="KW-1185">Reference proteome</keyword>
<feature type="DNA-binding region" description="H-T-H motif" evidence="2">
    <location>
        <begin position="36"/>
        <end position="55"/>
    </location>
</feature>
<protein>
    <submittedName>
        <fullName evidence="4">TetR/AcrR family transcriptional regulator</fullName>
    </submittedName>
</protein>
<dbReference type="PRINTS" id="PR00455">
    <property type="entry name" value="HTHTETR"/>
</dbReference>
<dbReference type="InterPro" id="IPR050109">
    <property type="entry name" value="HTH-type_TetR-like_transc_reg"/>
</dbReference>
<dbReference type="Gene3D" id="1.10.357.10">
    <property type="entry name" value="Tetracycline Repressor, domain 2"/>
    <property type="match status" value="1"/>
</dbReference>
<dbReference type="InterPro" id="IPR001647">
    <property type="entry name" value="HTH_TetR"/>
</dbReference>
<evidence type="ECO:0000259" key="3">
    <source>
        <dbReference type="PROSITE" id="PS50977"/>
    </source>
</evidence>
<feature type="domain" description="HTH tetR-type" evidence="3">
    <location>
        <begin position="13"/>
        <end position="73"/>
    </location>
</feature>
<accession>A0A7S8ISQ8</accession>
<dbReference type="SUPFAM" id="SSF48498">
    <property type="entry name" value="Tetracyclin repressor-like, C-terminal domain"/>
    <property type="match status" value="1"/>
</dbReference>
<dbReference type="RefSeq" id="WP_200982059.1">
    <property type="nucleotide sequence ID" value="NZ_CP064654.1"/>
</dbReference>
<dbReference type="EMBL" id="CP064654">
    <property type="protein sequence ID" value="QPC99048.1"/>
    <property type="molecule type" value="Genomic_DNA"/>
</dbReference>
<sequence>MSQRRTMVQARSKMTRERVLEAATQLVLERGHEALAMKDLVELSGVSNGSIFHHFGSRDGVLEEIFKRERRAYLAYVSQCTLEHQGDPCEALGEGARGALMFQARDPQRYYRLNAQFSNSEWLREKQKMWNDLAADIERPVIEWGMPHFAAKRLPLLAPALIQSLLLGPPELVCNQWRAGRIGGELADHADTVAAYVTAGMRHLRDMGNGAG</sequence>
<organism evidence="4 5">
    <name type="scientific">Qipengyuania soli</name>
    <dbReference type="NCBI Taxonomy" id="2782568"/>
    <lineage>
        <taxon>Bacteria</taxon>
        <taxon>Pseudomonadati</taxon>
        <taxon>Pseudomonadota</taxon>
        <taxon>Alphaproteobacteria</taxon>
        <taxon>Sphingomonadales</taxon>
        <taxon>Erythrobacteraceae</taxon>
        <taxon>Qipengyuania</taxon>
    </lineage>
</organism>
<evidence type="ECO:0000313" key="4">
    <source>
        <dbReference type="EMBL" id="QPC99048.1"/>
    </source>
</evidence>
<dbReference type="GO" id="GO:0003700">
    <property type="term" value="F:DNA-binding transcription factor activity"/>
    <property type="evidence" value="ECO:0007669"/>
    <property type="project" value="TreeGrafter"/>
</dbReference>
<dbReference type="PROSITE" id="PS50977">
    <property type="entry name" value="HTH_TETR_2"/>
    <property type="match status" value="1"/>
</dbReference>
<dbReference type="SUPFAM" id="SSF46689">
    <property type="entry name" value="Homeodomain-like"/>
    <property type="match status" value="1"/>
</dbReference>
<dbReference type="KEGG" id="qso:IRL76_00195"/>
<dbReference type="Proteomes" id="UP000594459">
    <property type="component" value="Chromosome"/>
</dbReference>
<evidence type="ECO:0000313" key="5">
    <source>
        <dbReference type="Proteomes" id="UP000594459"/>
    </source>
</evidence>